<evidence type="ECO:0000313" key="1">
    <source>
        <dbReference type="EMBL" id="KAJ4965804.1"/>
    </source>
</evidence>
<name>A0A9Q0QNF4_9MAGN</name>
<gene>
    <name evidence="1" type="ORF">NE237_017653</name>
</gene>
<comment type="caution">
    <text evidence="1">The sequence shown here is derived from an EMBL/GenBank/DDBJ whole genome shotgun (WGS) entry which is preliminary data.</text>
</comment>
<dbReference type="Proteomes" id="UP001141806">
    <property type="component" value="Unassembled WGS sequence"/>
</dbReference>
<dbReference type="EMBL" id="JAMYWD010000007">
    <property type="protein sequence ID" value="KAJ4965804.1"/>
    <property type="molecule type" value="Genomic_DNA"/>
</dbReference>
<dbReference type="OrthoDB" id="5835829at2759"/>
<protein>
    <submittedName>
        <fullName evidence="1">Uncharacterized protein</fullName>
    </submittedName>
</protein>
<keyword evidence="2" id="KW-1185">Reference proteome</keyword>
<proteinExistence type="predicted"/>
<sequence length="185" mass="19902">MNGLCLEVSSDGFLVINTNACLLEDRHLGGIGFCWGTFGDKLSKAYSRDCVFQSVIEGEALAMLEALVSAVEVCYDLILIKSNCKKLIDILNSGYNGAYNSFSSVSRGPDSLKGLPDFQFETIPDGLPSSDTDATQDIPALCQSTSTTCLVPFRNLLFKLNAADNIPPITCIVSDSALTFKALRP</sequence>
<reference evidence="1" key="1">
    <citation type="journal article" date="2023" name="Plant J.">
        <title>The genome of the king protea, Protea cynaroides.</title>
        <authorList>
            <person name="Chang J."/>
            <person name="Duong T.A."/>
            <person name="Schoeman C."/>
            <person name="Ma X."/>
            <person name="Roodt D."/>
            <person name="Barker N."/>
            <person name="Li Z."/>
            <person name="Van de Peer Y."/>
            <person name="Mizrachi E."/>
        </authorList>
    </citation>
    <scope>NUCLEOTIDE SEQUENCE</scope>
    <source>
        <tissue evidence="1">Young leaves</tissue>
    </source>
</reference>
<accession>A0A9Q0QNF4</accession>
<dbReference type="Gene3D" id="3.40.50.2000">
    <property type="entry name" value="Glycogen Phosphorylase B"/>
    <property type="match status" value="1"/>
</dbReference>
<evidence type="ECO:0000313" key="2">
    <source>
        <dbReference type="Proteomes" id="UP001141806"/>
    </source>
</evidence>
<dbReference type="SUPFAM" id="SSF53756">
    <property type="entry name" value="UDP-Glycosyltransferase/glycogen phosphorylase"/>
    <property type="match status" value="1"/>
</dbReference>
<organism evidence="1 2">
    <name type="scientific">Protea cynaroides</name>
    <dbReference type="NCBI Taxonomy" id="273540"/>
    <lineage>
        <taxon>Eukaryota</taxon>
        <taxon>Viridiplantae</taxon>
        <taxon>Streptophyta</taxon>
        <taxon>Embryophyta</taxon>
        <taxon>Tracheophyta</taxon>
        <taxon>Spermatophyta</taxon>
        <taxon>Magnoliopsida</taxon>
        <taxon>Proteales</taxon>
        <taxon>Proteaceae</taxon>
        <taxon>Protea</taxon>
    </lineage>
</organism>
<dbReference type="AlphaFoldDB" id="A0A9Q0QNF4"/>